<dbReference type="Gene3D" id="3.40.640.10">
    <property type="entry name" value="Type I PLP-dependent aspartate aminotransferase-like (Major domain)"/>
    <property type="match status" value="1"/>
</dbReference>
<evidence type="ECO:0000256" key="5">
    <source>
        <dbReference type="ARBA" id="ARBA00022679"/>
    </source>
</evidence>
<dbReference type="EMBL" id="FXLY01000002">
    <property type="protein sequence ID" value="SMN18559.1"/>
    <property type="molecule type" value="Genomic_DNA"/>
</dbReference>
<dbReference type="Gene3D" id="3.90.1150.10">
    <property type="entry name" value="Aspartate Aminotransferase, domain 1"/>
    <property type="match status" value="1"/>
</dbReference>
<evidence type="ECO:0000256" key="4">
    <source>
        <dbReference type="ARBA" id="ARBA00022576"/>
    </source>
</evidence>
<dbReference type="AlphaFoldDB" id="A0A1X7QZB3"/>
<dbReference type="FunFam" id="3.90.1150.10:FF:000049">
    <property type="entry name" value="Alanine-glyoxylate aminotransferase 1"/>
    <property type="match status" value="1"/>
</dbReference>
<dbReference type="InterPro" id="IPR000192">
    <property type="entry name" value="Aminotrans_V_dom"/>
</dbReference>
<dbReference type="GO" id="GO:0019265">
    <property type="term" value="P:glycine biosynthetic process, by transamination of glyoxylate"/>
    <property type="evidence" value="ECO:0007669"/>
    <property type="project" value="TreeGrafter"/>
</dbReference>
<keyword evidence="4 10" id="KW-0032">Aminotransferase</keyword>
<keyword evidence="6 8" id="KW-0663">Pyridoxal phosphate</keyword>
<evidence type="ECO:0000256" key="1">
    <source>
        <dbReference type="ARBA" id="ARBA00001933"/>
    </source>
</evidence>
<dbReference type="InterPro" id="IPR015422">
    <property type="entry name" value="PyrdxlP-dep_Trfase_small"/>
</dbReference>
<sequence length="414" mass="45467">MRLRNILLPNNYKFSNIIIKRPLVTMSLSKEQTKLLIPGPITLSKEVVGALGQQSVSHTCPSFTTSFKESLKMLRQVYVAHETRGMPLIISGSGTLGFDLVGSNLIDPADDKILVLSTGFFSDEFHEAISTYYVEDSNQVKRLSATNAGDTIPLNEIENELQNGNYDLIVMTQVDTSTGVLLDIEKIANLVHKISPNTLIVVDTVCSLGCETIKFDQWGLDICISASQKAIGAPPGLSLGMVSDRAILKSETKKPLRNGSYYTSFKKWLPILKAFESGKPAYFATPPVQLIDSLRVALRQILEFSYEGQIGIDARVNKHRDTSDNFKNIITKEFNLSLVSKTLNNSAHGLTAFYVNNPPSVINFMQQHGYTITGGIHKDIKSKYVRVGHMGVSACDDSLNDISGCLSTLGDALK</sequence>
<evidence type="ECO:0000256" key="6">
    <source>
        <dbReference type="ARBA" id="ARBA00022898"/>
    </source>
</evidence>
<dbReference type="PANTHER" id="PTHR21152">
    <property type="entry name" value="AMINOTRANSFERASE CLASS V"/>
    <property type="match status" value="1"/>
</dbReference>
<dbReference type="EC" id="2.6.1.44" evidence="3"/>
<comment type="similarity">
    <text evidence="2">Belongs to the class-V pyridoxal-phosphate-dependent aminotransferase family.</text>
</comment>
<evidence type="ECO:0000256" key="7">
    <source>
        <dbReference type="PIRSR" id="PIRSR000524-1"/>
    </source>
</evidence>
<dbReference type="Pfam" id="PF00266">
    <property type="entry name" value="Aminotran_5"/>
    <property type="match status" value="1"/>
</dbReference>
<dbReference type="PIRSF" id="PIRSF000524">
    <property type="entry name" value="SPT"/>
    <property type="match status" value="1"/>
</dbReference>
<name>A0A1X7QZB3_9SACH</name>
<dbReference type="GO" id="GO:0004760">
    <property type="term" value="F:L-serine-pyruvate transaminase activity"/>
    <property type="evidence" value="ECO:0007669"/>
    <property type="project" value="TreeGrafter"/>
</dbReference>
<organism evidence="10 11">
    <name type="scientific">Maudiozyma saulgeensis</name>
    <dbReference type="NCBI Taxonomy" id="1789683"/>
    <lineage>
        <taxon>Eukaryota</taxon>
        <taxon>Fungi</taxon>
        <taxon>Dikarya</taxon>
        <taxon>Ascomycota</taxon>
        <taxon>Saccharomycotina</taxon>
        <taxon>Saccharomycetes</taxon>
        <taxon>Saccharomycetales</taxon>
        <taxon>Saccharomycetaceae</taxon>
        <taxon>Maudiozyma</taxon>
    </lineage>
</organism>
<feature type="domain" description="Aminotransferase class V" evidence="9">
    <location>
        <begin position="56"/>
        <end position="375"/>
    </location>
</feature>
<proteinExistence type="inferred from homology"/>
<dbReference type="PANTHER" id="PTHR21152:SF24">
    <property type="entry name" value="ALANINE--GLYOXYLATE AMINOTRANSFERASE 1"/>
    <property type="match status" value="1"/>
</dbReference>
<dbReference type="SUPFAM" id="SSF53383">
    <property type="entry name" value="PLP-dependent transferases"/>
    <property type="match status" value="1"/>
</dbReference>
<keyword evidence="11" id="KW-1185">Reference proteome</keyword>
<evidence type="ECO:0000256" key="3">
    <source>
        <dbReference type="ARBA" id="ARBA00013049"/>
    </source>
</evidence>
<dbReference type="InterPro" id="IPR015424">
    <property type="entry name" value="PyrdxlP-dep_Trfase"/>
</dbReference>
<evidence type="ECO:0000313" key="11">
    <source>
        <dbReference type="Proteomes" id="UP000196158"/>
    </source>
</evidence>
<feature type="modified residue" description="N6-(pyridoxal phosphate)lysine" evidence="8">
    <location>
        <position position="229"/>
    </location>
</feature>
<evidence type="ECO:0000259" key="9">
    <source>
        <dbReference type="Pfam" id="PF00266"/>
    </source>
</evidence>
<comment type="cofactor">
    <cofactor evidence="1 8">
        <name>pyridoxal 5'-phosphate</name>
        <dbReference type="ChEBI" id="CHEBI:597326"/>
    </cofactor>
</comment>
<dbReference type="InterPro" id="IPR015421">
    <property type="entry name" value="PyrdxlP-dep_Trfase_major"/>
</dbReference>
<keyword evidence="5 10" id="KW-0808">Transferase</keyword>
<evidence type="ECO:0000313" key="10">
    <source>
        <dbReference type="EMBL" id="SMN18559.1"/>
    </source>
</evidence>
<dbReference type="GO" id="GO:0008453">
    <property type="term" value="F:alanine-glyoxylate transaminase activity"/>
    <property type="evidence" value="ECO:0007669"/>
    <property type="project" value="UniProtKB-EC"/>
</dbReference>
<dbReference type="STRING" id="1789683.A0A1X7QZB3"/>
<evidence type="ECO:0000256" key="8">
    <source>
        <dbReference type="PIRSR" id="PIRSR000524-50"/>
    </source>
</evidence>
<dbReference type="Proteomes" id="UP000196158">
    <property type="component" value="Unassembled WGS sequence"/>
</dbReference>
<dbReference type="InterPro" id="IPR024169">
    <property type="entry name" value="SP_NH2Trfase/AEP_transaminase"/>
</dbReference>
<dbReference type="OrthoDB" id="7403325at2759"/>
<reference evidence="10 11" key="1">
    <citation type="submission" date="2017-04" db="EMBL/GenBank/DDBJ databases">
        <authorList>
            <person name="Afonso C.L."/>
            <person name="Miller P.J."/>
            <person name="Scott M.A."/>
            <person name="Spackman E."/>
            <person name="Goraichik I."/>
            <person name="Dimitrov K.M."/>
            <person name="Suarez D.L."/>
            <person name="Swayne D.E."/>
        </authorList>
    </citation>
    <scope>NUCLEOTIDE SEQUENCE [LARGE SCALE GENOMIC DNA]</scope>
</reference>
<accession>A0A1X7QZB3</accession>
<gene>
    <name evidence="10" type="ORF">KASA_0Q10615G</name>
</gene>
<evidence type="ECO:0000256" key="2">
    <source>
        <dbReference type="ARBA" id="ARBA00009236"/>
    </source>
</evidence>
<dbReference type="GO" id="GO:0005777">
    <property type="term" value="C:peroxisome"/>
    <property type="evidence" value="ECO:0007669"/>
    <property type="project" value="TreeGrafter"/>
</dbReference>
<feature type="binding site" evidence="7">
    <location>
        <position position="386"/>
    </location>
    <ligand>
        <name>substrate</name>
    </ligand>
</feature>
<protein>
    <recommendedName>
        <fullName evidence="3">alanine--glyoxylate transaminase</fullName>
        <ecNumber evidence="3">2.6.1.44</ecNumber>
    </recommendedName>
</protein>